<accession>A0A238ZV49</accession>
<reference evidence="1 2" key="1">
    <citation type="submission" date="2017-06" db="EMBL/GenBank/DDBJ databases">
        <authorList>
            <person name="Kim H.J."/>
            <person name="Triplett B.A."/>
        </authorList>
    </citation>
    <scope>NUCLEOTIDE SEQUENCE [LARGE SCALE GENOMIC DNA]</scope>
    <source>
        <strain evidence="1 2">DSM 43151</strain>
    </source>
</reference>
<name>A0A238ZV49_9ACTN</name>
<keyword evidence="2" id="KW-1185">Reference proteome</keyword>
<dbReference type="EMBL" id="FZNR01000006">
    <property type="protein sequence ID" value="SNR87326.1"/>
    <property type="molecule type" value="Genomic_DNA"/>
</dbReference>
<evidence type="ECO:0000313" key="2">
    <source>
        <dbReference type="Proteomes" id="UP000198415"/>
    </source>
</evidence>
<evidence type="ECO:0000313" key="1">
    <source>
        <dbReference type="EMBL" id="SNR87326.1"/>
    </source>
</evidence>
<proteinExistence type="predicted"/>
<dbReference type="Proteomes" id="UP000198415">
    <property type="component" value="Unassembled WGS sequence"/>
</dbReference>
<sequence length="225" mass="25215">MHERTVRNAFREAVESYCNQLSATGRDPRELRLSITVITTGTLSRETVEWIHRAAHDHVRNLLPGARVDSLEFPVKAGVGEPGHRFGFRHSATPAREDHGREHGAAAVLTLCYDRDFVWPCRIGAAARWLALGRLPGQRPGPEALPLPEYAAWLPRGPLLLVRNHQGRLDFARSTQRPRYGIRVDGVDLPLGRSLVAAAAGEIEYRDPDSVTVLRYRVDWEGQHV</sequence>
<dbReference type="OrthoDB" id="3297067at2"/>
<dbReference type="AlphaFoldDB" id="A0A238ZV49"/>
<organism evidence="1 2">
    <name type="scientific">Actinoplanes regularis</name>
    <dbReference type="NCBI Taxonomy" id="52697"/>
    <lineage>
        <taxon>Bacteria</taxon>
        <taxon>Bacillati</taxon>
        <taxon>Actinomycetota</taxon>
        <taxon>Actinomycetes</taxon>
        <taxon>Micromonosporales</taxon>
        <taxon>Micromonosporaceae</taxon>
        <taxon>Actinoplanes</taxon>
    </lineage>
</organism>
<gene>
    <name evidence="1" type="ORF">SAMN06264365_106343</name>
</gene>
<protein>
    <submittedName>
        <fullName evidence="1">Uncharacterized protein</fullName>
    </submittedName>
</protein>
<dbReference type="RefSeq" id="WP_089294531.1">
    <property type="nucleotide sequence ID" value="NZ_BOMU01000088.1"/>
</dbReference>